<dbReference type="AlphaFoldDB" id="A0A927FCZ2"/>
<feature type="transmembrane region" description="Helical" evidence="6">
    <location>
        <begin position="507"/>
        <end position="524"/>
    </location>
</feature>
<feature type="transmembrane region" description="Helical" evidence="6">
    <location>
        <begin position="253"/>
        <end position="275"/>
    </location>
</feature>
<evidence type="ECO:0000256" key="2">
    <source>
        <dbReference type="ARBA" id="ARBA00022475"/>
    </source>
</evidence>
<keyword evidence="5 6" id="KW-0472">Membrane</keyword>
<evidence type="ECO:0000313" key="8">
    <source>
        <dbReference type="EMBL" id="MBD5781491.1"/>
    </source>
</evidence>
<feature type="transmembrane region" description="Helical" evidence="6">
    <location>
        <begin position="577"/>
        <end position="596"/>
    </location>
</feature>
<dbReference type="Proteomes" id="UP000622317">
    <property type="component" value="Unassembled WGS sequence"/>
</dbReference>
<evidence type="ECO:0000256" key="1">
    <source>
        <dbReference type="ARBA" id="ARBA00004651"/>
    </source>
</evidence>
<feature type="transmembrane region" description="Helical" evidence="6">
    <location>
        <begin position="449"/>
        <end position="470"/>
    </location>
</feature>
<keyword evidence="3 6" id="KW-0812">Transmembrane</keyword>
<dbReference type="EMBL" id="JACYFG010000042">
    <property type="protein sequence ID" value="MBD5781491.1"/>
    <property type="molecule type" value="Genomic_DNA"/>
</dbReference>
<sequence length="618" mass="66292">MNESPTWLRPKRWLAFFLTLLGVCSFLAIVPVSHESVEAASSIQAVAAKSNSSFIDYLREGAREVQVTGHWTSLLPPLLAIVIAAFFRTMVGALVSAFAVGSFLSYGLNPLATAVLGVNDFLIRPALSQFSILIIVFLVALVGMVHVMAKSGGLDGLVKLMDRFAKGRRRAKISIGLSGLFIFFDDYSNSVVLGTTMQKLSDRWKISREKLAYLVDSTTAPVAGLALLSTWVAFEIYLLGDVAAEHGVGLSGYGLLVEMLPLRFYCIGTLIFVFMNSASGRDFGPMLNAERRAFHEGKVIDDSHQLLAPKVEGLSSGEAKPRWVNAMLPICILLVWIVVGIVILGQNRLASAGIANALSSLDGWRAAFGAAVYDPSKGSDAGVMPAMLTAALLAGAVAVILPLSQGVLKARDVLRSYSRALSTMWMAIFILAMAWAMREICDNLGTADYLIAMLGSSIPLWTLPLLTFLVAAVMSFATGTSWGTMGILIPIMMPLAAQMGALEPESFIIYLLTAAAVLDGAIFGDHCSPISDTTVLSSISSGCDHIAHVNTQLYYALATVTLSGGFGYLSVAHGMPVWLFYVLYPAAAFAVLRTFGRKATAQREESEELANSMVSTLR</sequence>
<dbReference type="RefSeq" id="WP_191618589.1">
    <property type="nucleotide sequence ID" value="NZ_JACYFG010000042.1"/>
</dbReference>
<dbReference type="Pfam" id="PF03553">
    <property type="entry name" value="Na_H_antiporter"/>
    <property type="match status" value="1"/>
</dbReference>
<keyword evidence="2" id="KW-1003">Cell membrane</keyword>
<proteinExistence type="predicted"/>
<feature type="transmembrane region" description="Helical" evidence="6">
    <location>
        <begin position="553"/>
        <end position="571"/>
    </location>
</feature>
<feature type="transmembrane region" description="Helical" evidence="6">
    <location>
        <begin position="69"/>
        <end position="87"/>
    </location>
</feature>
<evidence type="ECO:0000256" key="4">
    <source>
        <dbReference type="ARBA" id="ARBA00022989"/>
    </source>
</evidence>
<gene>
    <name evidence="8" type="ORF">IEN85_18465</name>
</gene>
<keyword evidence="4 6" id="KW-1133">Transmembrane helix</keyword>
<evidence type="ECO:0000259" key="7">
    <source>
        <dbReference type="Pfam" id="PF03553"/>
    </source>
</evidence>
<comment type="subcellular location">
    <subcellularLocation>
        <location evidence="1">Cell membrane</location>
        <topology evidence="1">Multi-pass membrane protein</topology>
    </subcellularLocation>
</comment>
<accession>A0A927FCZ2</accession>
<evidence type="ECO:0000313" key="9">
    <source>
        <dbReference type="Proteomes" id="UP000622317"/>
    </source>
</evidence>
<feature type="domain" description="Na+/H+ antiporter NhaC-like C-terminal" evidence="7">
    <location>
        <begin position="223"/>
        <end position="560"/>
    </location>
</feature>
<dbReference type="PANTHER" id="PTHR43478">
    <property type="entry name" value="NA+/H+ ANTIPORTER-RELATED"/>
    <property type="match status" value="1"/>
</dbReference>
<feature type="transmembrane region" description="Helical" evidence="6">
    <location>
        <begin position="383"/>
        <end position="404"/>
    </location>
</feature>
<evidence type="ECO:0000256" key="5">
    <source>
        <dbReference type="ARBA" id="ARBA00023136"/>
    </source>
</evidence>
<feature type="transmembrane region" description="Helical" evidence="6">
    <location>
        <begin position="130"/>
        <end position="149"/>
    </location>
</feature>
<feature type="transmembrane region" description="Helical" evidence="6">
    <location>
        <begin position="323"/>
        <end position="344"/>
    </location>
</feature>
<protein>
    <recommendedName>
        <fullName evidence="7">Na+/H+ antiporter NhaC-like C-terminal domain-containing protein</fullName>
    </recommendedName>
</protein>
<dbReference type="GO" id="GO:0005886">
    <property type="term" value="C:plasma membrane"/>
    <property type="evidence" value="ECO:0007669"/>
    <property type="project" value="UniProtKB-SubCell"/>
</dbReference>
<evidence type="ECO:0000256" key="6">
    <source>
        <dbReference type="SAM" id="Phobius"/>
    </source>
</evidence>
<comment type="caution">
    <text evidence="8">The sequence shown here is derived from an EMBL/GenBank/DDBJ whole genome shotgun (WGS) entry which is preliminary data.</text>
</comment>
<reference evidence="8" key="1">
    <citation type="submission" date="2020-09" db="EMBL/GenBank/DDBJ databases">
        <title>Pelagicoccus enzymogenes sp. nov. with an EPS production, isolated from marine sediment.</title>
        <authorList>
            <person name="Feng X."/>
        </authorList>
    </citation>
    <scope>NUCLEOTIDE SEQUENCE</scope>
    <source>
        <strain evidence="8">NFK12</strain>
    </source>
</reference>
<dbReference type="PANTHER" id="PTHR43478:SF1">
    <property type="entry name" value="NA+_H+ ANTIPORTER NHAC-LIKE C-TERMINAL DOMAIN-CONTAINING PROTEIN"/>
    <property type="match status" value="1"/>
</dbReference>
<feature type="transmembrane region" description="Helical" evidence="6">
    <location>
        <begin position="211"/>
        <end position="233"/>
    </location>
</feature>
<keyword evidence="9" id="KW-1185">Reference proteome</keyword>
<evidence type="ECO:0000256" key="3">
    <source>
        <dbReference type="ARBA" id="ARBA00022692"/>
    </source>
</evidence>
<feature type="transmembrane region" description="Helical" evidence="6">
    <location>
        <begin position="482"/>
        <end position="501"/>
    </location>
</feature>
<feature type="transmembrane region" description="Helical" evidence="6">
    <location>
        <begin position="94"/>
        <end position="118"/>
    </location>
</feature>
<organism evidence="8 9">
    <name type="scientific">Pelagicoccus enzymogenes</name>
    <dbReference type="NCBI Taxonomy" id="2773457"/>
    <lineage>
        <taxon>Bacteria</taxon>
        <taxon>Pseudomonadati</taxon>
        <taxon>Verrucomicrobiota</taxon>
        <taxon>Opitutia</taxon>
        <taxon>Puniceicoccales</taxon>
        <taxon>Pelagicoccaceae</taxon>
        <taxon>Pelagicoccus</taxon>
    </lineage>
</organism>
<dbReference type="InterPro" id="IPR018461">
    <property type="entry name" value="Na/H_Antiport_NhaC-like_C"/>
</dbReference>
<name>A0A927FCZ2_9BACT</name>
<feature type="transmembrane region" description="Helical" evidence="6">
    <location>
        <begin position="416"/>
        <end position="437"/>
    </location>
</feature>